<proteinExistence type="predicted"/>
<evidence type="ECO:0000313" key="3">
    <source>
        <dbReference type="Proteomes" id="UP001433268"/>
    </source>
</evidence>
<dbReference type="Proteomes" id="UP001433268">
    <property type="component" value="Unassembled WGS sequence"/>
</dbReference>
<comment type="caution">
    <text evidence="2">The sequence shown here is derived from an EMBL/GenBank/DDBJ whole genome shotgun (WGS) entry which is preliminary data.</text>
</comment>
<feature type="compositionally biased region" description="Basic and acidic residues" evidence="1">
    <location>
        <begin position="1"/>
        <end position="72"/>
    </location>
</feature>
<reference evidence="2 3" key="1">
    <citation type="submission" date="2023-01" db="EMBL/GenBank/DDBJ databases">
        <title>Analysis of 21 Apiospora genomes using comparative genomics revels a genus with tremendous synthesis potential of carbohydrate active enzymes and secondary metabolites.</title>
        <authorList>
            <person name="Sorensen T."/>
        </authorList>
    </citation>
    <scope>NUCLEOTIDE SEQUENCE [LARGE SCALE GENOMIC DNA]</scope>
    <source>
        <strain evidence="2 3">CBS 114990</strain>
    </source>
</reference>
<name>A0ABR1WS16_9PEZI</name>
<dbReference type="RefSeq" id="XP_066669862.1">
    <property type="nucleotide sequence ID" value="XM_066810939.1"/>
</dbReference>
<feature type="region of interest" description="Disordered" evidence="1">
    <location>
        <begin position="1"/>
        <end position="113"/>
    </location>
</feature>
<dbReference type="GeneID" id="92043999"/>
<dbReference type="EMBL" id="JAQQWN010000005">
    <property type="protein sequence ID" value="KAK8085353.1"/>
    <property type="molecule type" value="Genomic_DNA"/>
</dbReference>
<keyword evidence="3" id="KW-1185">Reference proteome</keyword>
<feature type="compositionally biased region" description="Basic and acidic residues" evidence="1">
    <location>
        <begin position="92"/>
        <end position="113"/>
    </location>
</feature>
<organism evidence="2 3">
    <name type="scientific">Apiospora hydei</name>
    <dbReference type="NCBI Taxonomy" id="1337664"/>
    <lineage>
        <taxon>Eukaryota</taxon>
        <taxon>Fungi</taxon>
        <taxon>Dikarya</taxon>
        <taxon>Ascomycota</taxon>
        <taxon>Pezizomycotina</taxon>
        <taxon>Sordariomycetes</taxon>
        <taxon>Xylariomycetidae</taxon>
        <taxon>Amphisphaeriales</taxon>
        <taxon>Apiosporaceae</taxon>
        <taxon>Apiospora</taxon>
    </lineage>
</organism>
<sequence>MKKRALEIADDRVEREERRKLIQAEKERRAAEEEAMGRARPSHSHDGAFSRGGDEDADDRPNVAEERLDSRSFAESFEQIDTAQRQLKGKKAKAEAKKQKKAERMMKDRPKEVVEEDPFLAKFANVK</sequence>
<accession>A0ABR1WS16</accession>
<protein>
    <submittedName>
        <fullName evidence="2">Uncharacterized protein</fullName>
    </submittedName>
</protein>
<evidence type="ECO:0000256" key="1">
    <source>
        <dbReference type="SAM" id="MobiDB-lite"/>
    </source>
</evidence>
<gene>
    <name evidence="2" type="ORF">PG997_006624</name>
</gene>
<evidence type="ECO:0000313" key="2">
    <source>
        <dbReference type="EMBL" id="KAK8085353.1"/>
    </source>
</evidence>